<keyword evidence="3 5" id="KW-1133">Transmembrane helix</keyword>
<dbReference type="eggNOG" id="COG2149">
    <property type="taxonomic scope" value="Bacteria"/>
</dbReference>
<evidence type="ECO:0000313" key="7">
    <source>
        <dbReference type="EMBL" id="CCH88129.1"/>
    </source>
</evidence>
<dbReference type="EMBL" id="FO203431">
    <property type="protein sequence ID" value="CCH88129.1"/>
    <property type="molecule type" value="Genomic_DNA"/>
</dbReference>
<feature type="transmembrane region" description="Helical" evidence="5">
    <location>
        <begin position="86"/>
        <end position="110"/>
    </location>
</feature>
<dbReference type="InterPro" id="IPR003807">
    <property type="entry name" value="DUF202"/>
</dbReference>
<feature type="domain" description="DUF202" evidence="6">
    <location>
        <begin position="8"/>
        <end position="73"/>
    </location>
</feature>
<protein>
    <recommendedName>
        <fullName evidence="6">DUF202 domain-containing protein</fullName>
    </recommendedName>
</protein>
<evidence type="ECO:0000256" key="5">
    <source>
        <dbReference type="SAM" id="Phobius"/>
    </source>
</evidence>
<reference evidence="7 8" key="1">
    <citation type="journal article" date="2012" name="J. Bacteriol.">
        <title>Genome Sequence of Radiation-Resistant Modestobacter marinus Strain BC501, a Representative Actinobacterium That Thrives on Calcareous Stone Surfaces.</title>
        <authorList>
            <person name="Normand P."/>
            <person name="Gury J."/>
            <person name="Pujic P."/>
            <person name="Chouaia B."/>
            <person name="Crotti E."/>
            <person name="Brusetti L."/>
            <person name="Daffonchio D."/>
            <person name="Vacherie B."/>
            <person name="Barbe V."/>
            <person name="Medigue C."/>
            <person name="Calteau A."/>
            <person name="Ghodhbane-Gtari F."/>
            <person name="Essoussi I."/>
            <person name="Nouioui I."/>
            <person name="Abbassi-Ghozzi I."/>
            <person name="Gtari M."/>
        </authorList>
    </citation>
    <scope>NUCLEOTIDE SEQUENCE [LARGE SCALE GENOMIC DNA]</scope>
    <source>
        <strain evidence="8">BC 501</strain>
    </source>
</reference>
<dbReference type="GO" id="GO:0012505">
    <property type="term" value="C:endomembrane system"/>
    <property type="evidence" value="ECO:0007669"/>
    <property type="project" value="UniProtKB-SubCell"/>
</dbReference>
<evidence type="ECO:0000313" key="8">
    <source>
        <dbReference type="Proteomes" id="UP000006461"/>
    </source>
</evidence>
<dbReference type="HOGENOM" id="CLU_150487_0_1_11"/>
<dbReference type="KEGG" id="mmar:MODMU_2700"/>
<keyword evidence="2 5" id="KW-0812">Transmembrane</keyword>
<gene>
    <name evidence="7" type="ordered locus">MODMU_2700</name>
</gene>
<comment type="subcellular location">
    <subcellularLocation>
        <location evidence="1">Endomembrane system</location>
        <topology evidence="1">Multi-pass membrane protein</topology>
    </subcellularLocation>
</comment>
<evidence type="ECO:0000256" key="4">
    <source>
        <dbReference type="ARBA" id="ARBA00023136"/>
    </source>
</evidence>
<evidence type="ECO:0000256" key="2">
    <source>
        <dbReference type="ARBA" id="ARBA00022692"/>
    </source>
</evidence>
<keyword evidence="4 5" id="KW-0472">Membrane</keyword>
<feature type="transmembrane region" description="Helical" evidence="5">
    <location>
        <begin position="45"/>
        <end position="65"/>
    </location>
</feature>
<accession>I4EXL6</accession>
<evidence type="ECO:0000256" key="3">
    <source>
        <dbReference type="ARBA" id="ARBA00022989"/>
    </source>
</evidence>
<proteinExistence type="predicted"/>
<dbReference type="Pfam" id="PF02656">
    <property type="entry name" value="DUF202"/>
    <property type="match status" value="1"/>
</dbReference>
<organism evidence="7 8">
    <name type="scientific">Modestobacter italicus (strain DSM 44449 / CECT 9708 / BC 501)</name>
    <dbReference type="NCBI Taxonomy" id="2732864"/>
    <lineage>
        <taxon>Bacteria</taxon>
        <taxon>Bacillati</taxon>
        <taxon>Actinomycetota</taxon>
        <taxon>Actinomycetes</taxon>
        <taxon>Geodermatophilales</taxon>
        <taxon>Geodermatophilaceae</taxon>
        <taxon>Modestobacter</taxon>
    </lineage>
</organism>
<keyword evidence="8" id="KW-1185">Reference proteome</keyword>
<sequence>MSSPPAPDPGLQAERTALAWRRTSLALAVAAVGAGRLAAPTLGGLAFALAGLGLLQAVAVGWRAARRYRTARRGPDARGALAASRAGGLPMAALAGSGVVTGLLALAFVLG</sequence>
<evidence type="ECO:0000259" key="6">
    <source>
        <dbReference type="Pfam" id="PF02656"/>
    </source>
</evidence>
<dbReference type="Proteomes" id="UP000006461">
    <property type="component" value="Chromosome"/>
</dbReference>
<dbReference type="AlphaFoldDB" id="I4EXL6"/>
<name>I4EXL6_MODI5</name>
<dbReference type="STRING" id="477641.MODMU_2700"/>
<evidence type="ECO:0000256" key="1">
    <source>
        <dbReference type="ARBA" id="ARBA00004127"/>
    </source>
</evidence>